<evidence type="ECO:0000313" key="2">
    <source>
        <dbReference type="Proteomes" id="UP000236161"/>
    </source>
</evidence>
<dbReference type="AlphaFoldDB" id="A0A2I0BBU1"/>
<evidence type="ECO:0000313" key="1">
    <source>
        <dbReference type="EMBL" id="PKA65229.1"/>
    </source>
</evidence>
<gene>
    <name evidence="1" type="ORF">AXF42_Ash013350</name>
</gene>
<name>A0A2I0BBU1_9ASPA</name>
<sequence>MGPKISAWWAGPSLSCMDFLYGHSWASCWVRSHSGPVHGLHFLGRLLGPKEYFMVGWAFLKLHGLSEWAALGCMAFLNGPHFQISSFIRPG</sequence>
<dbReference type="Proteomes" id="UP000236161">
    <property type="component" value="Unassembled WGS sequence"/>
</dbReference>
<dbReference type="EMBL" id="KZ451896">
    <property type="protein sequence ID" value="PKA65229.1"/>
    <property type="molecule type" value="Genomic_DNA"/>
</dbReference>
<accession>A0A2I0BBU1</accession>
<proteinExistence type="predicted"/>
<protein>
    <submittedName>
        <fullName evidence="1">Uncharacterized protein</fullName>
    </submittedName>
</protein>
<reference evidence="1 2" key="1">
    <citation type="journal article" date="2017" name="Nature">
        <title>The Apostasia genome and the evolution of orchids.</title>
        <authorList>
            <person name="Zhang G.Q."/>
            <person name="Liu K.W."/>
            <person name="Li Z."/>
            <person name="Lohaus R."/>
            <person name="Hsiao Y.Y."/>
            <person name="Niu S.C."/>
            <person name="Wang J.Y."/>
            <person name="Lin Y.C."/>
            <person name="Xu Q."/>
            <person name="Chen L.J."/>
            <person name="Yoshida K."/>
            <person name="Fujiwara S."/>
            <person name="Wang Z.W."/>
            <person name="Zhang Y.Q."/>
            <person name="Mitsuda N."/>
            <person name="Wang M."/>
            <person name="Liu G.H."/>
            <person name="Pecoraro L."/>
            <person name="Huang H.X."/>
            <person name="Xiao X.J."/>
            <person name="Lin M."/>
            <person name="Wu X.Y."/>
            <person name="Wu W.L."/>
            <person name="Chen Y.Y."/>
            <person name="Chang S.B."/>
            <person name="Sakamoto S."/>
            <person name="Ohme-Takagi M."/>
            <person name="Yagi M."/>
            <person name="Zeng S.J."/>
            <person name="Shen C.Y."/>
            <person name="Yeh C.M."/>
            <person name="Luo Y.B."/>
            <person name="Tsai W.C."/>
            <person name="Van de Peer Y."/>
            <person name="Liu Z.J."/>
        </authorList>
    </citation>
    <scope>NUCLEOTIDE SEQUENCE [LARGE SCALE GENOMIC DNA]</scope>
    <source>
        <strain evidence="2">cv. Shenzhen</strain>
        <tissue evidence="1">Stem</tissue>
    </source>
</reference>
<keyword evidence="2" id="KW-1185">Reference proteome</keyword>
<organism evidence="1 2">
    <name type="scientific">Apostasia shenzhenica</name>
    <dbReference type="NCBI Taxonomy" id="1088818"/>
    <lineage>
        <taxon>Eukaryota</taxon>
        <taxon>Viridiplantae</taxon>
        <taxon>Streptophyta</taxon>
        <taxon>Embryophyta</taxon>
        <taxon>Tracheophyta</taxon>
        <taxon>Spermatophyta</taxon>
        <taxon>Magnoliopsida</taxon>
        <taxon>Liliopsida</taxon>
        <taxon>Asparagales</taxon>
        <taxon>Orchidaceae</taxon>
        <taxon>Apostasioideae</taxon>
        <taxon>Apostasia</taxon>
    </lineage>
</organism>